<evidence type="ECO:0000313" key="2">
    <source>
        <dbReference type="Proteomes" id="UP000265520"/>
    </source>
</evidence>
<name>A0A392Q8I8_9FABA</name>
<sequence length="52" mass="5486">TITVGSQTHSIGNNDIPVLEALWHPYSDTHLGILSSDSVFSVDVGCSMGLVD</sequence>
<protein>
    <submittedName>
        <fullName evidence="1">Nuclear pore complex protein</fullName>
    </submittedName>
</protein>
<accession>A0A392Q8I8</accession>
<dbReference type="Proteomes" id="UP000265520">
    <property type="component" value="Unassembled WGS sequence"/>
</dbReference>
<comment type="caution">
    <text evidence="1">The sequence shown here is derived from an EMBL/GenBank/DDBJ whole genome shotgun (WGS) entry which is preliminary data.</text>
</comment>
<dbReference type="AlphaFoldDB" id="A0A392Q8I8"/>
<reference evidence="1 2" key="1">
    <citation type="journal article" date="2018" name="Front. Plant Sci.">
        <title>Red Clover (Trifolium pratense) and Zigzag Clover (T. medium) - A Picture of Genomic Similarities and Differences.</title>
        <authorList>
            <person name="Dluhosova J."/>
            <person name="Istvanek J."/>
            <person name="Nedelnik J."/>
            <person name="Repkova J."/>
        </authorList>
    </citation>
    <scope>NUCLEOTIDE SEQUENCE [LARGE SCALE GENOMIC DNA]</scope>
    <source>
        <strain evidence="2">cv. 10/8</strain>
        <tissue evidence="1">Leaf</tissue>
    </source>
</reference>
<dbReference type="EMBL" id="LXQA010121278">
    <property type="protein sequence ID" value="MCI20713.1"/>
    <property type="molecule type" value="Genomic_DNA"/>
</dbReference>
<keyword evidence="2" id="KW-1185">Reference proteome</keyword>
<feature type="non-terminal residue" evidence="1">
    <location>
        <position position="1"/>
    </location>
</feature>
<evidence type="ECO:0000313" key="1">
    <source>
        <dbReference type="EMBL" id="MCI20713.1"/>
    </source>
</evidence>
<organism evidence="1 2">
    <name type="scientific">Trifolium medium</name>
    <dbReference type="NCBI Taxonomy" id="97028"/>
    <lineage>
        <taxon>Eukaryota</taxon>
        <taxon>Viridiplantae</taxon>
        <taxon>Streptophyta</taxon>
        <taxon>Embryophyta</taxon>
        <taxon>Tracheophyta</taxon>
        <taxon>Spermatophyta</taxon>
        <taxon>Magnoliopsida</taxon>
        <taxon>eudicotyledons</taxon>
        <taxon>Gunneridae</taxon>
        <taxon>Pentapetalae</taxon>
        <taxon>rosids</taxon>
        <taxon>fabids</taxon>
        <taxon>Fabales</taxon>
        <taxon>Fabaceae</taxon>
        <taxon>Papilionoideae</taxon>
        <taxon>50 kb inversion clade</taxon>
        <taxon>NPAAA clade</taxon>
        <taxon>Hologalegina</taxon>
        <taxon>IRL clade</taxon>
        <taxon>Trifolieae</taxon>
        <taxon>Trifolium</taxon>
    </lineage>
</organism>
<proteinExistence type="predicted"/>